<evidence type="ECO:0000313" key="1">
    <source>
        <dbReference type="EMBL" id="KGG21804.1"/>
    </source>
</evidence>
<dbReference type="Proteomes" id="UP000030392">
    <property type="component" value="Unassembled WGS sequence"/>
</dbReference>
<reference evidence="2" key="1">
    <citation type="journal article" date="2014" name="Sci. Data">
        <title>Genomes of diverse isolates of the marine cyanobacterium Prochlorococcus.</title>
        <authorList>
            <person name="Biller S."/>
            <person name="Berube P."/>
            <person name="Thompson J."/>
            <person name="Kelly L."/>
            <person name="Roggensack S."/>
            <person name="Awad L."/>
            <person name="Roache-Johnson K."/>
            <person name="Ding H."/>
            <person name="Giovannoni S.J."/>
            <person name="Moore L.R."/>
            <person name="Chisholm S.W."/>
        </authorList>
    </citation>
    <scope>NUCLEOTIDE SEQUENCE [LARGE SCALE GENOMIC DNA]</scope>
    <source>
        <strain evidence="2">PAC1</strain>
    </source>
</reference>
<accession>A0A0A2CB17</accession>
<protein>
    <submittedName>
        <fullName evidence="1">Uncharacterized protein</fullName>
    </submittedName>
</protein>
<name>A0A0A2CB17_PROMR</name>
<gene>
    <name evidence="1" type="ORF">EV03_0545</name>
</gene>
<comment type="caution">
    <text evidence="1">The sequence shown here is derived from an EMBL/GenBank/DDBJ whole genome shotgun (WGS) entry which is preliminary data.</text>
</comment>
<evidence type="ECO:0000313" key="2">
    <source>
        <dbReference type="Proteomes" id="UP000030392"/>
    </source>
</evidence>
<sequence length="41" mass="4916">MALRRLRIAVEENYWILSPVLSPLFGRYLIFKFCPRFCPQA</sequence>
<dbReference type="EMBL" id="JNAX01000005">
    <property type="protein sequence ID" value="KGG21804.1"/>
    <property type="molecule type" value="Genomic_DNA"/>
</dbReference>
<dbReference type="AlphaFoldDB" id="A0A0A2CB17"/>
<proteinExistence type="predicted"/>
<organism evidence="1 2">
    <name type="scientific">Prochlorococcus marinus str. PAC1</name>
    <dbReference type="NCBI Taxonomy" id="59924"/>
    <lineage>
        <taxon>Bacteria</taxon>
        <taxon>Bacillati</taxon>
        <taxon>Cyanobacteriota</taxon>
        <taxon>Cyanophyceae</taxon>
        <taxon>Synechococcales</taxon>
        <taxon>Prochlorococcaceae</taxon>
        <taxon>Prochlorococcus</taxon>
    </lineage>
</organism>